<evidence type="ECO:0000313" key="3">
    <source>
        <dbReference type="Proteomes" id="UP001596283"/>
    </source>
</evidence>
<protein>
    <submittedName>
        <fullName evidence="2">ImmA/IrrE family metallo-endopeptidase</fullName>
    </submittedName>
</protein>
<dbReference type="PANTHER" id="PTHR43236:SF2">
    <property type="entry name" value="BLL0069 PROTEIN"/>
    <property type="match status" value="1"/>
</dbReference>
<evidence type="ECO:0000313" key="2">
    <source>
        <dbReference type="EMBL" id="MFC6260921.1"/>
    </source>
</evidence>
<feature type="domain" description="IrrE N-terminal-like" evidence="1">
    <location>
        <begin position="194"/>
        <end position="284"/>
    </location>
</feature>
<reference evidence="3" key="1">
    <citation type="journal article" date="2019" name="Int. J. Syst. Evol. Microbiol.">
        <title>The Global Catalogue of Microorganisms (GCM) 10K type strain sequencing project: providing services to taxonomists for standard genome sequencing and annotation.</title>
        <authorList>
            <consortium name="The Broad Institute Genomics Platform"/>
            <consortium name="The Broad Institute Genome Sequencing Center for Infectious Disease"/>
            <person name="Wu L."/>
            <person name="Ma J."/>
        </authorList>
    </citation>
    <scope>NUCLEOTIDE SEQUENCE [LARGE SCALE GENOMIC DNA]</scope>
    <source>
        <strain evidence="3">CCM 8908</strain>
    </source>
</reference>
<organism evidence="2 3">
    <name type="scientific">Levilactobacillus fujinensis</name>
    <dbReference type="NCBI Taxonomy" id="2486024"/>
    <lineage>
        <taxon>Bacteria</taxon>
        <taxon>Bacillati</taxon>
        <taxon>Bacillota</taxon>
        <taxon>Bacilli</taxon>
        <taxon>Lactobacillales</taxon>
        <taxon>Lactobacillaceae</taxon>
        <taxon>Levilactobacillus</taxon>
    </lineage>
</organism>
<gene>
    <name evidence="2" type="ORF">ACFP1C_08225</name>
</gene>
<sequence>MGVTRIRVKHSLIQWAFSTTDLSEETKKKVTATSKWLQPDSSVYLQPTAKQLGLFATRLHIPFGSLLLELPPKPDDIRLAFRTQKNAPAQVSLTVRDIIYEMKRKQAWFKEESGTATNKLSLIGSAKGFDNAETANVIANFLTLHHFQSPRELFNNLRSQLAQIGILNMQKGNAGLGTNRPLNIKELRAFVLLDDYAPLIFINQKDTYTARIFSLVHEFIHILHGSDELLRDGDNNLTEERHINQITAAFLMPESAFRTLFATNDLIKVAHYFNTSPETTLIRAKEIGLITNTASVELPASPTSLTKKSGGNPYNNALSLNDSRYMNALISAQKTL</sequence>
<evidence type="ECO:0000259" key="1">
    <source>
        <dbReference type="Pfam" id="PF06114"/>
    </source>
</evidence>
<keyword evidence="3" id="KW-1185">Reference proteome</keyword>
<comment type="caution">
    <text evidence="2">The sequence shown here is derived from an EMBL/GenBank/DDBJ whole genome shotgun (WGS) entry which is preliminary data.</text>
</comment>
<dbReference type="RefSeq" id="WP_125687220.1">
    <property type="nucleotide sequence ID" value="NZ_JBHSSI010000047.1"/>
</dbReference>
<accession>A0ABW1TGH0</accession>
<name>A0ABW1TGH0_9LACO</name>
<dbReference type="InterPro" id="IPR010359">
    <property type="entry name" value="IrrE_HExxH"/>
</dbReference>
<dbReference type="InterPro" id="IPR052345">
    <property type="entry name" value="Rad_response_metalloprotease"/>
</dbReference>
<dbReference type="PANTHER" id="PTHR43236">
    <property type="entry name" value="ANTITOXIN HIGA1"/>
    <property type="match status" value="1"/>
</dbReference>
<dbReference type="Pfam" id="PF06114">
    <property type="entry name" value="Peptidase_M78"/>
    <property type="match status" value="1"/>
</dbReference>
<dbReference type="Proteomes" id="UP001596283">
    <property type="component" value="Unassembled WGS sequence"/>
</dbReference>
<dbReference type="EMBL" id="JBHSSI010000047">
    <property type="protein sequence ID" value="MFC6260921.1"/>
    <property type="molecule type" value="Genomic_DNA"/>
</dbReference>
<proteinExistence type="predicted"/>
<dbReference type="Gene3D" id="1.10.10.2910">
    <property type="match status" value="1"/>
</dbReference>